<evidence type="ECO:0000313" key="2">
    <source>
        <dbReference type="Proteomes" id="UP001497453"/>
    </source>
</evidence>
<organism evidence="1 2">
    <name type="scientific">Somion occarium</name>
    <dbReference type="NCBI Taxonomy" id="3059160"/>
    <lineage>
        <taxon>Eukaryota</taxon>
        <taxon>Fungi</taxon>
        <taxon>Dikarya</taxon>
        <taxon>Basidiomycota</taxon>
        <taxon>Agaricomycotina</taxon>
        <taxon>Agaricomycetes</taxon>
        <taxon>Polyporales</taxon>
        <taxon>Cerrenaceae</taxon>
        <taxon>Somion</taxon>
    </lineage>
</organism>
<dbReference type="EMBL" id="OZ037954">
    <property type="protein sequence ID" value="CAL1699348.1"/>
    <property type="molecule type" value="Genomic_DNA"/>
</dbReference>
<accession>A0ABP1CUK9</accession>
<evidence type="ECO:0000313" key="1">
    <source>
        <dbReference type="EMBL" id="CAL1699348.1"/>
    </source>
</evidence>
<sequence>MSIATAKQLYMSDEVENDARIYRMRFAGLQGLERLDDTNEAVKPGARYVYGMAATIQWLEEFGHTLRDIITPGRYPQIEDIIDYIMSKAGDGVVCSGHIVECIPRAKVRVGREETRADDLFGAWVLCIGMNKDAQSMRWTQDRAKIEALENAFSGVNQDHIKLAWFLPSDRLQHIS</sequence>
<dbReference type="Proteomes" id="UP001497453">
    <property type="component" value="Chromosome 11"/>
</dbReference>
<reference evidence="2" key="1">
    <citation type="submission" date="2024-04" db="EMBL/GenBank/DDBJ databases">
        <authorList>
            <person name="Shaw F."/>
            <person name="Minotto A."/>
        </authorList>
    </citation>
    <scope>NUCLEOTIDE SEQUENCE [LARGE SCALE GENOMIC DNA]</scope>
</reference>
<gene>
    <name evidence="1" type="ORF">GFSPODELE1_LOCUS2628</name>
</gene>
<proteinExistence type="predicted"/>
<keyword evidence="2" id="KW-1185">Reference proteome</keyword>
<protein>
    <submittedName>
        <fullName evidence="1">Uncharacterized protein</fullName>
    </submittedName>
</protein>
<name>A0ABP1CUK9_9APHY</name>